<keyword evidence="5" id="KW-0472">Membrane</keyword>
<dbReference type="GO" id="GO:0061817">
    <property type="term" value="P:endoplasmic reticulum-plasma membrane tethering"/>
    <property type="evidence" value="ECO:0007669"/>
    <property type="project" value="TreeGrafter"/>
</dbReference>
<dbReference type="GO" id="GO:0005886">
    <property type="term" value="C:plasma membrane"/>
    <property type="evidence" value="ECO:0007669"/>
    <property type="project" value="TreeGrafter"/>
</dbReference>
<dbReference type="WBParaSite" id="ACAC_0000896601-mRNA-1">
    <property type="protein sequence ID" value="ACAC_0000896601-mRNA-1"/>
    <property type="gene ID" value="ACAC_0000896601"/>
</dbReference>
<dbReference type="PANTHER" id="PTHR10809:SF6">
    <property type="entry name" value="AT11025P-RELATED"/>
    <property type="match status" value="1"/>
</dbReference>
<dbReference type="InterPro" id="IPR000535">
    <property type="entry name" value="MSP_dom"/>
</dbReference>
<dbReference type="PROSITE" id="PS50202">
    <property type="entry name" value="MSP"/>
    <property type="match status" value="1"/>
</dbReference>
<keyword evidence="7" id="KW-1185">Reference proteome</keyword>
<evidence type="ECO:0000256" key="5">
    <source>
        <dbReference type="ARBA" id="ARBA00023136"/>
    </source>
</evidence>
<dbReference type="Proteomes" id="UP000035642">
    <property type="component" value="Unassembled WGS sequence"/>
</dbReference>
<organism evidence="7 8">
    <name type="scientific">Angiostrongylus cantonensis</name>
    <name type="common">Rat lungworm</name>
    <dbReference type="NCBI Taxonomy" id="6313"/>
    <lineage>
        <taxon>Eukaryota</taxon>
        <taxon>Metazoa</taxon>
        <taxon>Ecdysozoa</taxon>
        <taxon>Nematoda</taxon>
        <taxon>Chromadorea</taxon>
        <taxon>Rhabditida</taxon>
        <taxon>Rhabditina</taxon>
        <taxon>Rhabditomorpha</taxon>
        <taxon>Strongyloidea</taxon>
        <taxon>Metastrongylidae</taxon>
        <taxon>Angiostrongylus</taxon>
    </lineage>
</organism>
<proteinExistence type="inferred from homology"/>
<dbReference type="STRING" id="6313.A0A158PA38"/>
<comment type="subcellular location">
    <subcellularLocation>
        <location evidence="1">Membrane</location>
        <topology evidence="1">Single-pass type IV membrane protein</topology>
    </subcellularLocation>
</comment>
<evidence type="ECO:0000256" key="3">
    <source>
        <dbReference type="ARBA" id="ARBA00022692"/>
    </source>
</evidence>
<dbReference type="GO" id="GO:0033149">
    <property type="term" value="F:FFAT motif binding"/>
    <property type="evidence" value="ECO:0007669"/>
    <property type="project" value="TreeGrafter"/>
</dbReference>
<dbReference type="AlphaFoldDB" id="A0A158PA38"/>
<dbReference type="InterPro" id="IPR013783">
    <property type="entry name" value="Ig-like_fold"/>
</dbReference>
<keyword evidence="3" id="KW-0812">Transmembrane</keyword>
<feature type="domain" description="MSP" evidence="6">
    <location>
        <begin position="35"/>
        <end position="100"/>
    </location>
</feature>
<keyword evidence="4" id="KW-1133">Transmembrane helix</keyword>
<evidence type="ECO:0000256" key="2">
    <source>
        <dbReference type="ARBA" id="ARBA00008932"/>
    </source>
</evidence>
<comment type="similarity">
    <text evidence="2">Belongs to the VAMP-associated protein (VAP) (TC 9.B.17) family.</text>
</comment>
<evidence type="ECO:0000256" key="4">
    <source>
        <dbReference type="ARBA" id="ARBA00022989"/>
    </source>
</evidence>
<evidence type="ECO:0000313" key="7">
    <source>
        <dbReference type="Proteomes" id="UP000035642"/>
    </source>
</evidence>
<evidence type="ECO:0000313" key="8">
    <source>
        <dbReference type="WBParaSite" id="ACAC_0000896601-mRNA-1"/>
    </source>
</evidence>
<evidence type="ECO:0000259" key="6">
    <source>
        <dbReference type="PROSITE" id="PS50202"/>
    </source>
</evidence>
<dbReference type="PANTHER" id="PTHR10809">
    <property type="entry name" value="VESICLE-ASSOCIATED MEMBRANE PROTEIN-ASSOCIATED PROTEIN"/>
    <property type="match status" value="1"/>
</dbReference>
<reference evidence="8" key="2">
    <citation type="submission" date="2016-04" db="UniProtKB">
        <authorList>
            <consortium name="WormBaseParasite"/>
        </authorList>
    </citation>
    <scope>IDENTIFICATION</scope>
</reference>
<dbReference type="InterPro" id="IPR016763">
    <property type="entry name" value="VAP"/>
</dbReference>
<dbReference type="Pfam" id="PF00635">
    <property type="entry name" value="Motile_Sperm"/>
    <property type="match status" value="1"/>
</dbReference>
<sequence length="100" mass="11425">MVYVPFFPLNDLDSIIDIDLCSFWSVMSEPKPVQVLQLEPAKELVFQGPFTDIVNAHLQLKNPTERTVCFKVKTTAPKQYCVRPNSGINLLSYLAVRRKI</sequence>
<dbReference type="SUPFAM" id="SSF49354">
    <property type="entry name" value="PapD-like"/>
    <property type="match status" value="1"/>
</dbReference>
<accession>A0A158PA38</accession>
<dbReference type="GO" id="GO:0090158">
    <property type="term" value="P:endoplasmic reticulum membrane organization"/>
    <property type="evidence" value="ECO:0007669"/>
    <property type="project" value="TreeGrafter"/>
</dbReference>
<dbReference type="InterPro" id="IPR008962">
    <property type="entry name" value="PapD-like_sf"/>
</dbReference>
<dbReference type="Gene3D" id="2.60.40.10">
    <property type="entry name" value="Immunoglobulins"/>
    <property type="match status" value="1"/>
</dbReference>
<evidence type="ECO:0000256" key="1">
    <source>
        <dbReference type="ARBA" id="ARBA00004211"/>
    </source>
</evidence>
<name>A0A158PA38_ANGCA</name>
<protein>
    <submittedName>
        <fullName evidence="8">MSP domain-containing protein</fullName>
    </submittedName>
</protein>
<reference evidence="7" key="1">
    <citation type="submission" date="2012-09" db="EMBL/GenBank/DDBJ databases">
        <authorList>
            <person name="Martin A.A."/>
        </authorList>
    </citation>
    <scope>NUCLEOTIDE SEQUENCE</scope>
</reference>
<dbReference type="GO" id="GO:0005789">
    <property type="term" value="C:endoplasmic reticulum membrane"/>
    <property type="evidence" value="ECO:0007669"/>
    <property type="project" value="InterPro"/>
</dbReference>